<keyword evidence="3" id="KW-0238">DNA-binding</keyword>
<keyword evidence="2" id="KW-0805">Transcription regulation</keyword>
<sequence length="130" mass="15192">MYKMSKISNAEWEIMKIIWNNSEISSINIIKELKDKSEWKPATVKSLINRLLNKNIIGFNKLGYEYLYYPLVSEDDCIKLESFSFVNRVFNGSIKSMLLTFAQSDELSKLDIKDLKDILNQLIKRKCGED</sequence>
<gene>
    <name evidence="5" type="ORF">A7L45_02685</name>
</gene>
<evidence type="ECO:0000256" key="2">
    <source>
        <dbReference type="ARBA" id="ARBA00023015"/>
    </source>
</evidence>
<dbReference type="InterPro" id="IPR036390">
    <property type="entry name" value="WH_DNA-bd_sf"/>
</dbReference>
<dbReference type="GO" id="GO:0045892">
    <property type="term" value="P:negative regulation of DNA-templated transcription"/>
    <property type="evidence" value="ECO:0007669"/>
    <property type="project" value="InterPro"/>
</dbReference>
<dbReference type="AlphaFoldDB" id="A0A1J0GCG8"/>
<evidence type="ECO:0000256" key="1">
    <source>
        <dbReference type="ARBA" id="ARBA00011046"/>
    </source>
</evidence>
<evidence type="ECO:0000313" key="6">
    <source>
        <dbReference type="Proteomes" id="UP000182569"/>
    </source>
</evidence>
<dbReference type="SUPFAM" id="SSF46785">
    <property type="entry name" value="Winged helix' DNA-binding domain"/>
    <property type="match status" value="1"/>
</dbReference>
<dbReference type="OrthoDB" id="9795583at2"/>
<dbReference type="RefSeq" id="WP_071611347.1">
    <property type="nucleotide sequence ID" value="NZ_CP015756.1"/>
</dbReference>
<evidence type="ECO:0000256" key="3">
    <source>
        <dbReference type="ARBA" id="ARBA00023125"/>
    </source>
</evidence>
<keyword evidence="6" id="KW-1185">Reference proteome</keyword>
<evidence type="ECO:0000313" key="5">
    <source>
        <dbReference type="EMBL" id="APC39050.1"/>
    </source>
</evidence>
<dbReference type="PIRSF" id="PIRSF019455">
    <property type="entry name" value="CopR_AtkY"/>
    <property type="match status" value="1"/>
</dbReference>
<protein>
    <submittedName>
        <fullName evidence="5">Transcriptional regulator</fullName>
    </submittedName>
</protein>
<dbReference type="Proteomes" id="UP000182569">
    <property type="component" value="Chromosome"/>
</dbReference>
<dbReference type="Pfam" id="PF03965">
    <property type="entry name" value="Penicillinase_R"/>
    <property type="match status" value="1"/>
</dbReference>
<dbReference type="EMBL" id="CP015756">
    <property type="protein sequence ID" value="APC39050.1"/>
    <property type="molecule type" value="Genomic_DNA"/>
</dbReference>
<dbReference type="GO" id="GO:0003677">
    <property type="term" value="F:DNA binding"/>
    <property type="evidence" value="ECO:0007669"/>
    <property type="project" value="UniProtKB-KW"/>
</dbReference>
<name>A0A1J0GCG8_9CLOT</name>
<proteinExistence type="inferred from homology"/>
<dbReference type="Gene3D" id="1.10.4040.10">
    <property type="entry name" value="Penicillinase repressor domain"/>
    <property type="match status" value="1"/>
</dbReference>
<organism evidence="5 6">
    <name type="scientific">Clostridium estertheticum subsp. estertheticum</name>
    <dbReference type="NCBI Taxonomy" id="1552"/>
    <lineage>
        <taxon>Bacteria</taxon>
        <taxon>Bacillati</taxon>
        <taxon>Bacillota</taxon>
        <taxon>Clostridia</taxon>
        <taxon>Eubacteriales</taxon>
        <taxon>Clostridiaceae</taxon>
        <taxon>Clostridium</taxon>
    </lineage>
</organism>
<dbReference type="Gene3D" id="1.10.10.10">
    <property type="entry name" value="Winged helix-like DNA-binding domain superfamily/Winged helix DNA-binding domain"/>
    <property type="match status" value="1"/>
</dbReference>
<accession>A0A1J0GCG8</accession>
<evidence type="ECO:0000256" key="4">
    <source>
        <dbReference type="ARBA" id="ARBA00023163"/>
    </source>
</evidence>
<keyword evidence="4" id="KW-0804">Transcription</keyword>
<comment type="similarity">
    <text evidence="1">Belongs to the BlaI transcriptional regulatory family.</text>
</comment>
<reference evidence="6" key="1">
    <citation type="journal article" date="2016" name="Front. Microbiol.">
        <title>Complete Genome Sequence of Clostridium estertheticum DSM 8809, a Microbe Identified in Spoiled Vacuum Packed Beef.</title>
        <authorList>
            <person name="Yu Z."/>
            <person name="Gunn L."/>
            <person name="Brennan E."/>
            <person name="Reid R."/>
            <person name="Wall P.G."/>
            <person name="Gaora O.P."/>
            <person name="Hurley D."/>
            <person name="Bolton D."/>
            <person name="Fanning S."/>
        </authorList>
    </citation>
    <scope>NUCLEOTIDE SEQUENCE [LARGE SCALE GENOMIC DNA]</scope>
    <source>
        <strain evidence="6">DSM 8809</strain>
    </source>
</reference>
<dbReference type="STRING" id="1552.A7L45_02685"/>
<dbReference type="InterPro" id="IPR036388">
    <property type="entry name" value="WH-like_DNA-bd_sf"/>
</dbReference>
<dbReference type="InterPro" id="IPR005650">
    <property type="entry name" value="BlaI_family"/>
</dbReference>
<dbReference type="KEGG" id="ceu:A7L45_02685"/>